<evidence type="ECO:0000256" key="3">
    <source>
        <dbReference type="ARBA" id="ARBA00022691"/>
    </source>
</evidence>
<keyword evidence="3" id="KW-0949">S-adenosyl-L-methionine</keyword>
<gene>
    <name evidence="4" type="ORF">UCRPC4_g04875</name>
</gene>
<evidence type="ECO:0000313" key="4">
    <source>
        <dbReference type="EMBL" id="KKY18539.1"/>
    </source>
</evidence>
<dbReference type="InterPro" id="IPR036464">
    <property type="entry name" value="Rubisco_LSMT_subst-bd_sf"/>
</dbReference>
<dbReference type="InterPro" id="IPR050600">
    <property type="entry name" value="SETD3_SETD6_MTase"/>
</dbReference>
<accession>A0A0G2E7C4</accession>
<dbReference type="AlphaFoldDB" id="A0A0G2E7C4"/>
<reference evidence="4 5" key="1">
    <citation type="submission" date="2015-05" db="EMBL/GenBank/DDBJ databases">
        <title>Distinctive expansion of gene families associated with plant cell wall degradation and secondary metabolism in the genomes of grapevine trunk pathogens.</title>
        <authorList>
            <person name="Lawrence D.P."/>
            <person name="Travadon R."/>
            <person name="Rolshausen P.E."/>
            <person name="Baumgartner K."/>
        </authorList>
    </citation>
    <scope>NUCLEOTIDE SEQUENCE [LARGE SCALE GENOMIC DNA]</scope>
    <source>
        <strain evidence="4">UCRPC4</strain>
    </source>
</reference>
<dbReference type="SUPFAM" id="SSF82199">
    <property type="entry name" value="SET domain"/>
    <property type="match status" value="1"/>
</dbReference>
<organism evidence="4 5">
    <name type="scientific">Phaeomoniella chlamydospora</name>
    <name type="common">Phaeoacremonium chlamydosporum</name>
    <dbReference type="NCBI Taxonomy" id="158046"/>
    <lineage>
        <taxon>Eukaryota</taxon>
        <taxon>Fungi</taxon>
        <taxon>Dikarya</taxon>
        <taxon>Ascomycota</taxon>
        <taxon>Pezizomycotina</taxon>
        <taxon>Eurotiomycetes</taxon>
        <taxon>Chaetothyriomycetidae</taxon>
        <taxon>Phaeomoniellales</taxon>
        <taxon>Phaeomoniellaceae</taxon>
        <taxon>Phaeomoniella</taxon>
    </lineage>
</organism>
<proteinExistence type="predicted"/>
<dbReference type="EMBL" id="LCWF01000120">
    <property type="protein sequence ID" value="KKY18539.1"/>
    <property type="molecule type" value="Genomic_DNA"/>
</dbReference>
<sequence>METLDHHLALVDWVISNGGYCHDAVTIAHDPEKGFYPRANEPISPGASLLRCPMDCVFSVLNALDSPPFSSHGTKFPAQFLAHSPQMIQYFFLMEQKILGHESWWEPYIRTLQDDIPEYVPFEIDDLVWIEGTNLQAALKSQFARWKAIFEEGVQVLTDLKWPNVGLYTWELFVWAVKQFDSRAFTPAVLSDTLPAEKATSIGKEQPDHALLTRMYREGFSVLIPLLDLTNHRPYSKVDWRYSTTDISLNNQEALHIGEVSNNYGPKFNETLLLAYGFTIEDNPFDIVLINLKAPPESPLDEARRLWRAQGIDRDGPGKLCILNTSHPNVDSAKNRQEALFTESLLASISALVANEREMRSPLFQRELNGYTHTSRDNPLEWERNMVAIYAQLAVECKARLEILARSDPSRPNRTPANTTQRHARVYRTGQQSILECAYHLCCYELLRSQSSAKVTADQRIERRMKAYGAENVQSKVLDFIKAKAQSEVPERVMFSSGEALEYLDDTTRVGLTEALVAIEESRSVTGRLLAKIQFTVFLALADLQKGQIPTILSGRVRAWLGELDRWYPVTNTDLTLPTEELLPLLESLLNIRPEENWSQELICWAWSIVEEESVVMPTSDSGNVLDSDGSGMDLFLYFPRFD</sequence>
<dbReference type="PANTHER" id="PTHR13271">
    <property type="entry name" value="UNCHARACTERIZED PUTATIVE METHYLTRANSFERASE"/>
    <property type="match status" value="1"/>
</dbReference>
<evidence type="ECO:0000256" key="2">
    <source>
        <dbReference type="ARBA" id="ARBA00022679"/>
    </source>
</evidence>
<keyword evidence="5" id="KW-1185">Reference proteome</keyword>
<dbReference type="GO" id="GO:0016279">
    <property type="term" value="F:protein-lysine N-methyltransferase activity"/>
    <property type="evidence" value="ECO:0007669"/>
    <property type="project" value="UniProtKB-ARBA"/>
</dbReference>
<dbReference type="Proteomes" id="UP000053317">
    <property type="component" value="Unassembled WGS sequence"/>
</dbReference>
<protein>
    <submittedName>
        <fullName evidence="4">Putative set domain protein</fullName>
    </submittedName>
</protein>
<dbReference type="PANTHER" id="PTHR13271:SF135">
    <property type="entry name" value="SET DOMAIN PROTEIN (AFU_ORTHOLOGUE AFUA_4G11040)"/>
    <property type="match status" value="1"/>
</dbReference>
<evidence type="ECO:0000256" key="1">
    <source>
        <dbReference type="ARBA" id="ARBA00022603"/>
    </source>
</evidence>
<dbReference type="Gene3D" id="3.90.1410.10">
    <property type="entry name" value="set domain protein methyltransferase, domain 1"/>
    <property type="match status" value="1"/>
</dbReference>
<name>A0A0G2E7C4_PHACM</name>
<keyword evidence="1" id="KW-0489">Methyltransferase</keyword>
<evidence type="ECO:0000313" key="5">
    <source>
        <dbReference type="Proteomes" id="UP000053317"/>
    </source>
</evidence>
<comment type="caution">
    <text evidence="4">The sequence shown here is derived from an EMBL/GenBank/DDBJ whole genome shotgun (WGS) entry which is preliminary data.</text>
</comment>
<dbReference type="OrthoDB" id="42889at2759"/>
<dbReference type="GO" id="GO:0032259">
    <property type="term" value="P:methylation"/>
    <property type="evidence" value="ECO:0007669"/>
    <property type="project" value="UniProtKB-KW"/>
</dbReference>
<keyword evidence="2" id="KW-0808">Transferase</keyword>
<reference evidence="4 5" key="2">
    <citation type="submission" date="2015-05" db="EMBL/GenBank/DDBJ databases">
        <authorList>
            <person name="Morales-Cruz A."/>
            <person name="Amrine K.C."/>
            <person name="Cantu D."/>
        </authorList>
    </citation>
    <scope>NUCLEOTIDE SEQUENCE [LARGE SCALE GENOMIC DNA]</scope>
    <source>
        <strain evidence="4">UCRPC4</strain>
    </source>
</reference>
<dbReference type="Gene3D" id="3.90.1420.10">
    <property type="entry name" value="Rubisco LSMT, substrate-binding domain"/>
    <property type="match status" value="1"/>
</dbReference>
<dbReference type="InterPro" id="IPR046341">
    <property type="entry name" value="SET_dom_sf"/>
</dbReference>